<dbReference type="InterPro" id="IPR000700">
    <property type="entry name" value="PAS-assoc_C"/>
</dbReference>
<dbReference type="NCBIfam" id="TIGR00229">
    <property type="entry name" value="sensory_box"/>
    <property type="match status" value="1"/>
</dbReference>
<dbReference type="Proteomes" id="UP000481033">
    <property type="component" value="Unassembled WGS sequence"/>
</dbReference>
<dbReference type="Gene3D" id="1.10.287.130">
    <property type="match status" value="1"/>
</dbReference>
<dbReference type="Gene3D" id="3.30.565.10">
    <property type="entry name" value="Histidine kinase-like ATPase, C-terminal domain"/>
    <property type="match status" value="1"/>
</dbReference>
<name>A0A6M0RJT1_9CYAN</name>
<feature type="domain" description="Response regulatory" evidence="15">
    <location>
        <begin position="659"/>
        <end position="775"/>
    </location>
</feature>
<dbReference type="Pfam" id="PF02518">
    <property type="entry name" value="HATPase_c"/>
    <property type="match status" value="1"/>
</dbReference>
<dbReference type="EMBL" id="QXHD01000004">
    <property type="protein sequence ID" value="NEZ56518.1"/>
    <property type="molecule type" value="Genomic_DNA"/>
</dbReference>
<dbReference type="InterPro" id="IPR011006">
    <property type="entry name" value="CheY-like_superfamily"/>
</dbReference>
<dbReference type="InterPro" id="IPR036890">
    <property type="entry name" value="HATPase_C_sf"/>
</dbReference>
<evidence type="ECO:0000259" key="17">
    <source>
        <dbReference type="PROSITE" id="PS50113"/>
    </source>
</evidence>
<dbReference type="InterPro" id="IPR004358">
    <property type="entry name" value="Sig_transdc_His_kin-like_C"/>
</dbReference>
<dbReference type="CDD" id="cd00082">
    <property type="entry name" value="HisKA"/>
    <property type="match status" value="1"/>
</dbReference>
<evidence type="ECO:0000259" key="16">
    <source>
        <dbReference type="PROSITE" id="PS50112"/>
    </source>
</evidence>
<dbReference type="InterPro" id="IPR036097">
    <property type="entry name" value="HisK_dim/P_sf"/>
</dbReference>
<dbReference type="PANTHER" id="PTHR43047">
    <property type="entry name" value="TWO-COMPONENT HISTIDINE PROTEIN KINASE"/>
    <property type="match status" value="1"/>
</dbReference>
<evidence type="ECO:0000259" key="14">
    <source>
        <dbReference type="PROSITE" id="PS50109"/>
    </source>
</evidence>
<dbReference type="InterPro" id="IPR035965">
    <property type="entry name" value="PAS-like_dom_sf"/>
</dbReference>
<evidence type="ECO:0000256" key="8">
    <source>
        <dbReference type="ARBA" id="ARBA00022777"/>
    </source>
</evidence>
<dbReference type="GO" id="GO:0005524">
    <property type="term" value="F:ATP binding"/>
    <property type="evidence" value="ECO:0007669"/>
    <property type="project" value="UniProtKB-KW"/>
</dbReference>
<evidence type="ECO:0000313" key="19">
    <source>
        <dbReference type="Proteomes" id="UP000481033"/>
    </source>
</evidence>
<keyword evidence="10" id="KW-0902">Two-component regulatory system</keyword>
<dbReference type="InterPro" id="IPR003594">
    <property type="entry name" value="HATPase_dom"/>
</dbReference>
<dbReference type="FunFam" id="3.30.565.10:FF:000023">
    <property type="entry name" value="PAS domain-containing sensor histidine kinase"/>
    <property type="match status" value="1"/>
</dbReference>
<accession>A0A6M0RJT1</accession>
<comment type="catalytic activity">
    <reaction evidence="1">
        <text>ATP + protein L-histidine = ADP + protein N-phospho-L-histidine.</text>
        <dbReference type="EC" id="2.7.13.3"/>
    </reaction>
</comment>
<feature type="modified residue" description="4-aspartylphosphate" evidence="12">
    <location>
        <position position="708"/>
    </location>
</feature>
<feature type="domain" description="PAS" evidence="16">
    <location>
        <begin position="261"/>
        <end position="307"/>
    </location>
</feature>
<dbReference type="Pfam" id="PF08448">
    <property type="entry name" value="PAS_4"/>
    <property type="match status" value="1"/>
</dbReference>
<dbReference type="PRINTS" id="PR00344">
    <property type="entry name" value="BCTRLSENSOR"/>
</dbReference>
<dbReference type="SUPFAM" id="SSF47384">
    <property type="entry name" value="Homodimeric domain of signal transducing histidine kinase"/>
    <property type="match status" value="1"/>
</dbReference>
<evidence type="ECO:0000256" key="9">
    <source>
        <dbReference type="ARBA" id="ARBA00022840"/>
    </source>
</evidence>
<feature type="transmembrane region" description="Helical" evidence="13">
    <location>
        <begin position="12"/>
        <end position="32"/>
    </location>
</feature>
<dbReference type="AlphaFoldDB" id="A0A6M0RJT1"/>
<dbReference type="GO" id="GO:0000155">
    <property type="term" value="F:phosphorelay sensor kinase activity"/>
    <property type="evidence" value="ECO:0007669"/>
    <property type="project" value="InterPro"/>
</dbReference>
<dbReference type="RefSeq" id="WP_163698537.1">
    <property type="nucleotide sequence ID" value="NZ_QXHD01000004.1"/>
</dbReference>
<keyword evidence="13" id="KW-1133">Transmembrane helix</keyword>
<dbReference type="SUPFAM" id="SSF55785">
    <property type="entry name" value="PYP-like sensor domain (PAS domain)"/>
    <property type="match status" value="1"/>
</dbReference>
<dbReference type="InterPro" id="IPR001789">
    <property type="entry name" value="Sig_transdc_resp-reg_receiver"/>
</dbReference>
<dbReference type="PROSITE" id="PS50110">
    <property type="entry name" value="RESPONSE_REGULATORY"/>
    <property type="match status" value="1"/>
</dbReference>
<keyword evidence="5 12" id="KW-0597">Phosphoprotein</keyword>
<keyword evidence="9" id="KW-0067">ATP-binding</keyword>
<dbReference type="CDD" id="cd00130">
    <property type="entry name" value="PAS"/>
    <property type="match status" value="1"/>
</dbReference>
<keyword evidence="13" id="KW-0812">Transmembrane</keyword>
<evidence type="ECO:0000256" key="10">
    <source>
        <dbReference type="ARBA" id="ARBA00023012"/>
    </source>
</evidence>
<dbReference type="Pfam" id="PF00512">
    <property type="entry name" value="HisKA"/>
    <property type="match status" value="1"/>
</dbReference>
<feature type="domain" description="Histidine kinase" evidence="14">
    <location>
        <begin position="399"/>
        <end position="631"/>
    </location>
</feature>
<evidence type="ECO:0000256" key="5">
    <source>
        <dbReference type="ARBA" id="ARBA00022553"/>
    </source>
</evidence>
<dbReference type="PROSITE" id="PS50109">
    <property type="entry name" value="HIS_KIN"/>
    <property type="match status" value="1"/>
</dbReference>
<feature type="domain" description="PAC" evidence="17">
    <location>
        <begin position="332"/>
        <end position="388"/>
    </location>
</feature>
<dbReference type="SMART" id="SM00091">
    <property type="entry name" value="PAS"/>
    <property type="match status" value="1"/>
</dbReference>
<dbReference type="GO" id="GO:0009927">
    <property type="term" value="F:histidine phosphotransfer kinase activity"/>
    <property type="evidence" value="ECO:0007669"/>
    <property type="project" value="TreeGrafter"/>
</dbReference>
<gene>
    <name evidence="18" type="ORF">DXZ20_12695</name>
</gene>
<keyword evidence="6" id="KW-0808">Transferase</keyword>
<evidence type="ECO:0000256" key="6">
    <source>
        <dbReference type="ARBA" id="ARBA00022679"/>
    </source>
</evidence>
<organism evidence="18 19">
    <name type="scientific">Adonisia turfae CCMR0081</name>
    <dbReference type="NCBI Taxonomy" id="2292702"/>
    <lineage>
        <taxon>Bacteria</taxon>
        <taxon>Bacillati</taxon>
        <taxon>Cyanobacteriota</taxon>
        <taxon>Adonisia</taxon>
        <taxon>Adonisia turfae</taxon>
    </lineage>
</organism>
<feature type="transmembrane region" description="Helical" evidence="13">
    <location>
        <begin position="192"/>
        <end position="215"/>
    </location>
</feature>
<dbReference type="Gene3D" id="3.30.450.20">
    <property type="entry name" value="PAS domain"/>
    <property type="match status" value="1"/>
</dbReference>
<evidence type="ECO:0000259" key="15">
    <source>
        <dbReference type="PROSITE" id="PS50110"/>
    </source>
</evidence>
<dbReference type="GO" id="GO:0005886">
    <property type="term" value="C:plasma membrane"/>
    <property type="evidence" value="ECO:0007669"/>
    <property type="project" value="UniProtKB-SubCell"/>
</dbReference>
<dbReference type="Pfam" id="PF00072">
    <property type="entry name" value="Response_reg"/>
    <property type="match status" value="1"/>
</dbReference>
<keyword evidence="4" id="KW-1003">Cell membrane</keyword>
<dbReference type="SUPFAM" id="SSF52172">
    <property type="entry name" value="CheY-like"/>
    <property type="match status" value="1"/>
</dbReference>
<dbReference type="InterPro" id="IPR000014">
    <property type="entry name" value="PAS"/>
</dbReference>
<dbReference type="PROSITE" id="PS50113">
    <property type="entry name" value="PAC"/>
    <property type="match status" value="1"/>
</dbReference>
<evidence type="ECO:0000256" key="7">
    <source>
        <dbReference type="ARBA" id="ARBA00022741"/>
    </source>
</evidence>
<comment type="subcellular location">
    <subcellularLocation>
        <location evidence="2">Cell membrane</location>
    </subcellularLocation>
</comment>
<evidence type="ECO:0000256" key="2">
    <source>
        <dbReference type="ARBA" id="ARBA00004236"/>
    </source>
</evidence>
<dbReference type="CDD" id="cd16922">
    <property type="entry name" value="HATPase_EvgS-ArcB-TorS-like"/>
    <property type="match status" value="1"/>
</dbReference>
<dbReference type="InterPro" id="IPR005467">
    <property type="entry name" value="His_kinase_dom"/>
</dbReference>
<protein>
    <recommendedName>
        <fullName evidence="3">histidine kinase</fullName>
        <ecNumber evidence="3">2.7.13.3</ecNumber>
    </recommendedName>
</protein>
<dbReference type="SMART" id="SM00448">
    <property type="entry name" value="REC"/>
    <property type="match status" value="1"/>
</dbReference>
<sequence>MRWNLSTKLVVAYSGLLALMAGALSVGIYWQLQRSQRAELQDRLLGTVSLAALQIDSAYQSVNDQPKDTDSDPIVNQKILQDIQASEPRIVRLYIVQLRNGHYSVTSDYRPGGNRLPQSPTRVGDVCSDLPHLLQQQTKIQAPITETTIRTNREGIAVLHGYAPIQSQLRRSDSILVIEMDATSVGQNTVRVFIIAGGILGVMWLIALPLLGWLARSLVVQPNLHSNHGILQLQAAFKELQNYSQNLEHTVKERTKELSESQNLLYLVINNLPQSIFWKDRENTFLGCNQSFAEVAGLEPGEIIGKTDYDMPWAKEEASFYIECDRRIRESKEPEFGIIEPMSNGKGKQGWLETNKIPLQNLDGEVMGVIGIFQDITHYKEAEDAAHQANRTKTEFLANMSHELRTPLNAILGMADGLQEQVFGSINEKQHKALGTIESSGKHLLELINDILDLSKIESGHVALDCHPTAIAPLCNSSLAFIKERALRKQIHLKTELPHKSPLLFIDERRIRQVLINLLDNAVKFTPDGGCITLMVKSGPPLPISTQDSYKVANSLKISVIDTGIGIIPENIPKLFQPFIQIDSALNRQYNGTGLGLSLVKRIVKLHGGEVKVTSQVDNGSCFSITLPCSNETQIANTTDASIYTGIEQPTQVNERGPIVLLTEDNEANVITLSNYLQAKGYHLIIARNGEEAISLSKSQQPDVIIMDIQMPQMDGLEAIRHIRRDPALAHIPIIALTALAMEGDRDRCLEAGANEYLSKPVKLKQLDQLIQQLLSNRNS</sequence>
<reference evidence="18 19" key="1">
    <citation type="journal article" date="2020" name="Microb. Ecol.">
        <title>Ecogenomics of the Marine Benthic Filamentous Cyanobacterium Adonisia.</title>
        <authorList>
            <person name="Walter J.M."/>
            <person name="Coutinho F.H."/>
            <person name="Leomil L."/>
            <person name="Hargreaves P.I."/>
            <person name="Campeao M.E."/>
            <person name="Vieira V.V."/>
            <person name="Silva B.S."/>
            <person name="Fistarol G.O."/>
            <person name="Salomon P.S."/>
            <person name="Sawabe T."/>
            <person name="Mino S."/>
            <person name="Hosokawa M."/>
            <person name="Miyashita H."/>
            <person name="Maruyama F."/>
            <person name="van Verk M.C."/>
            <person name="Dutilh B.E."/>
            <person name="Thompson C.C."/>
            <person name="Thompson F.L."/>
        </authorList>
    </citation>
    <scope>NUCLEOTIDE SEQUENCE [LARGE SCALE GENOMIC DNA]</scope>
    <source>
        <strain evidence="18 19">CCMR0081</strain>
    </source>
</reference>
<proteinExistence type="predicted"/>
<evidence type="ECO:0000256" key="4">
    <source>
        <dbReference type="ARBA" id="ARBA00022475"/>
    </source>
</evidence>
<dbReference type="PROSITE" id="PS50112">
    <property type="entry name" value="PAS"/>
    <property type="match status" value="1"/>
</dbReference>
<comment type="caution">
    <text evidence="18">The sequence shown here is derived from an EMBL/GenBank/DDBJ whole genome shotgun (WGS) entry which is preliminary data.</text>
</comment>
<evidence type="ECO:0000256" key="13">
    <source>
        <dbReference type="SAM" id="Phobius"/>
    </source>
</evidence>
<evidence type="ECO:0000256" key="11">
    <source>
        <dbReference type="ARBA" id="ARBA00023136"/>
    </source>
</evidence>
<dbReference type="SMART" id="SM00387">
    <property type="entry name" value="HATPase_c"/>
    <property type="match status" value="1"/>
</dbReference>
<dbReference type="FunFam" id="1.10.287.130:FF:000038">
    <property type="entry name" value="Sensory transduction histidine kinase"/>
    <property type="match status" value="1"/>
</dbReference>
<dbReference type="InterPro" id="IPR013656">
    <property type="entry name" value="PAS_4"/>
</dbReference>
<keyword evidence="8" id="KW-0418">Kinase</keyword>
<dbReference type="SMART" id="SM00388">
    <property type="entry name" value="HisKA"/>
    <property type="match status" value="1"/>
</dbReference>
<evidence type="ECO:0000256" key="12">
    <source>
        <dbReference type="PROSITE-ProRule" id="PRU00169"/>
    </source>
</evidence>
<keyword evidence="7" id="KW-0547">Nucleotide-binding</keyword>
<evidence type="ECO:0000256" key="1">
    <source>
        <dbReference type="ARBA" id="ARBA00000085"/>
    </source>
</evidence>
<dbReference type="EC" id="2.7.13.3" evidence="3"/>
<dbReference type="InterPro" id="IPR003661">
    <property type="entry name" value="HisK_dim/P_dom"/>
</dbReference>
<dbReference type="Gene3D" id="3.40.50.2300">
    <property type="match status" value="1"/>
</dbReference>
<evidence type="ECO:0000313" key="18">
    <source>
        <dbReference type="EMBL" id="NEZ56518.1"/>
    </source>
</evidence>
<keyword evidence="11 13" id="KW-0472">Membrane</keyword>
<evidence type="ECO:0000256" key="3">
    <source>
        <dbReference type="ARBA" id="ARBA00012438"/>
    </source>
</evidence>
<keyword evidence="19" id="KW-1185">Reference proteome</keyword>
<dbReference type="SUPFAM" id="SSF55874">
    <property type="entry name" value="ATPase domain of HSP90 chaperone/DNA topoisomerase II/histidine kinase"/>
    <property type="match status" value="1"/>
</dbReference>
<dbReference type="PANTHER" id="PTHR43047:SF63">
    <property type="entry name" value="HISTIDINE KINASE"/>
    <property type="match status" value="1"/>
</dbReference>